<gene>
    <name evidence="3" type="ORF">Ocin01_06083</name>
</gene>
<dbReference type="PANTHER" id="PTHR36695:SF12">
    <property type="entry name" value="AGAP008648-PA"/>
    <property type="match status" value="1"/>
</dbReference>
<evidence type="ECO:0000256" key="1">
    <source>
        <dbReference type="SAM" id="SignalP"/>
    </source>
</evidence>
<comment type="caution">
    <text evidence="3">The sequence shown here is derived from an EMBL/GenBank/DDBJ whole genome shotgun (WGS) entry which is preliminary data.</text>
</comment>
<protein>
    <recommendedName>
        <fullName evidence="2">Farnesoic acid O-methyl transferase domain-containing protein</fullName>
    </recommendedName>
</protein>
<sequence>MRPLLVILVCSAVQVLSKESETKAEWLEFTHEKCEKETLTSNQYKTFYEAQEFYGHDGVFEMLVRFKGIADGHIILTTNATSDEPRYAISLGSYNNRYSEIRRIKPVKVESKVSTPSIMSDLQFRGFLITYDPHLGHVSVFGEGSDVALLHFEDTNEPLQIRYFGFATWHNRVVQVAFNCVPKDSHSTVDVRQRGK</sequence>
<organism evidence="3 4">
    <name type="scientific">Orchesella cincta</name>
    <name type="common">Springtail</name>
    <name type="synonym">Podura cincta</name>
    <dbReference type="NCBI Taxonomy" id="48709"/>
    <lineage>
        <taxon>Eukaryota</taxon>
        <taxon>Metazoa</taxon>
        <taxon>Ecdysozoa</taxon>
        <taxon>Arthropoda</taxon>
        <taxon>Hexapoda</taxon>
        <taxon>Collembola</taxon>
        <taxon>Entomobryomorpha</taxon>
        <taxon>Entomobryoidea</taxon>
        <taxon>Orchesellidae</taxon>
        <taxon>Orchesellinae</taxon>
        <taxon>Orchesella</taxon>
    </lineage>
</organism>
<dbReference type="EMBL" id="LJIJ01000197">
    <property type="protein sequence ID" value="ODN00610.1"/>
    <property type="molecule type" value="Genomic_DNA"/>
</dbReference>
<proteinExistence type="predicted"/>
<keyword evidence="4" id="KW-1185">Reference proteome</keyword>
<dbReference type="OrthoDB" id="8251380at2759"/>
<evidence type="ECO:0000313" key="4">
    <source>
        <dbReference type="Proteomes" id="UP000094527"/>
    </source>
</evidence>
<dbReference type="PANTHER" id="PTHR36695">
    <property type="entry name" value="AGAP008648-PA"/>
    <property type="match status" value="1"/>
</dbReference>
<feature type="chain" id="PRO_5008905072" description="Farnesoic acid O-methyl transferase domain-containing protein" evidence="1">
    <location>
        <begin position="18"/>
        <end position="196"/>
    </location>
</feature>
<dbReference type="Proteomes" id="UP000094527">
    <property type="component" value="Unassembled WGS sequence"/>
</dbReference>
<dbReference type="STRING" id="48709.A0A1D2N5Q7"/>
<name>A0A1D2N5Q7_ORCCI</name>
<accession>A0A1D2N5Q7</accession>
<evidence type="ECO:0000313" key="3">
    <source>
        <dbReference type="EMBL" id="ODN00610.1"/>
    </source>
</evidence>
<feature type="signal peptide" evidence="1">
    <location>
        <begin position="1"/>
        <end position="17"/>
    </location>
</feature>
<dbReference type="AlphaFoldDB" id="A0A1D2N5Q7"/>
<evidence type="ECO:0000259" key="2">
    <source>
        <dbReference type="Pfam" id="PF12248"/>
    </source>
</evidence>
<reference evidence="3 4" key="1">
    <citation type="journal article" date="2016" name="Genome Biol. Evol.">
        <title>Gene Family Evolution Reflects Adaptation to Soil Environmental Stressors in the Genome of the Collembolan Orchesella cincta.</title>
        <authorList>
            <person name="Faddeeva-Vakhrusheva A."/>
            <person name="Derks M.F."/>
            <person name="Anvar S.Y."/>
            <person name="Agamennone V."/>
            <person name="Suring W."/>
            <person name="Smit S."/>
            <person name="van Straalen N.M."/>
            <person name="Roelofs D."/>
        </authorList>
    </citation>
    <scope>NUCLEOTIDE SEQUENCE [LARGE SCALE GENOMIC DNA]</scope>
    <source>
        <tissue evidence="3">Mixed pool</tissue>
    </source>
</reference>
<keyword evidence="1" id="KW-0732">Signal</keyword>
<feature type="domain" description="Farnesoic acid O-methyl transferase" evidence="2">
    <location>
        <begin position="46"/>
        <end position="173"/>
    </location>
</feature>
<dbReference type="InterPro" id="IPR022041">
    <property type="entry name" value="Methyltransf_FA"/>
</dbReference>
<dbReference type="Pfam" id="PF12248">
    <property type="entry name" value="Methyltransf_FA"/>
    <property type="match status" value="1"/>
</dbReference>